<evidence type="ECO:0000313" key="2">
    <source>
        <dbReference type="EMBL" id="KPL81187.1"/>
    </source>
</evidence>
<feature type="transmembrane region" description="Helical" evidence="1">
    <location>
        <begin position="20"/>
        <end position="43"/>
    </location>
</feature>
<dbReference type="AlphaFoldDB" id="A0A0P6XLK3"/>
<dbReference type="OrthoDB" id="9832041at2"/>
<comment type="caution">
    <text evidence="2">The sequence shown here is derived from an EMBL/GenBank/DDBJ whole genome shotgun (WGS) entry which is preliminary data.</text>
</comment>
<evidence type="ECO:0000313" key="3">
    <source>
        <dbReference type="Proteomes" id="UP000050277"/>
    </source>
</evidence>
<proteinExistence type="predicted"/>
<dbReference type="EMBL" id="LGKP01000035">
    <property type="protein sequence ID" value="KPL81187.1"/>
    <property type="molecule type" value="Genomic_DNA"/>
</dbReference>
<evidence type="ECO:0000256" key="1">
    <source>
        <dbReference type="SAM" id="Phobius"/>
    </source>
</evidence>
<dbReference type="RefSeq" id="WP_054536438.1">
    <property type="nucleotide sequence ID" value="NZ_LGKP01000035.1"/>
</dbReference>
<reference evidence="2 3" key="1">
    <citation type="submission" date="2015-07" db="EMBL/GenBank/DDBJ databases">
        <title>Whole genome sequence of Herpetosiphon geysericola DSM 7119.</title>
        <authorList>
            <person name="Hemp J."/>
            <person name="Ward L.M."/>
            <person name="Pace L.A."/>
            <person name="Fischer W.W."/>
        </authorList>
    </citation>
    <scope>NUCLEOTIDE SEQUENCE [LARGE SCALE GENOMIC DNA]</scope>
    <source>
        <strain evidence="2 3">DSM 7119</strain>
    </source>
</reference>
<name>A0A0P6XLK3_9CHLR</name>
<accession>A0A0P6XLK3</accession>
<feature type="transmembrane region" description="Helical" evidence="1">
    <location>
        <begin position="76"/>
        <end position="98"/>
    </location>
</feature>
<gene>
    <name evidence="2" type="ORF">SE18_21050</name>
</gene>
<dbReference type="Proteomes" id="UP000050277">
    <property type="component" value="Unassembled WGS sequence"/>
</dbReference>
<feature type="transmembrane region" description="Helical" evidence="1">
    <location>
        <begin position="105"/>
        <end position="123"/>
    </location>
</feature>
<keyword evidence="1" id="KW-0472">Membrane</keyword>
<keyword evidence="3" id="KW-1185">Reference proteome</keyword>
<protein>
    <submittedName>
        <fullName evidence="2">Uncharacterized protein</fullName>
    </submittedName>
</protein>
<dbReference type="STRING" id="70996.SE18_21050"/>
<organism evidence="2 3">
    <name type="scientific">Herpetosiphon geysericola</name>
    <dbReference type="NCBI Taxonomy" id="70996"/>
    <lineage>
        <taxon>Bacteria</taxon>
        <taxon>Bacillati</taxon>
        <taxon>Chloroflexota</taxon>
        <taxon>Chloroflexia</taxon>
        <taxon>Herpetosiphonales</taxon>
        <taxon>Herpetosiphonaceae</taxon>
        <taxon>Herpetosiphon</taxon>
    </lineage>
</organism>
<sequence>MYQVPHNPQNKLRWPIALIFFYYAIVGIGAAIGGCLLVASIVYGKQRVSLFWPFFFFLFNISRLGFAVGFVRFRAWGYRGIVLVEALSIMSLLGRFVLQRERISWVEIALSMMAMLILGYLLHPRIKHQFLQSNRV</sequence>
<feature type="transmembrane region" description="Helical" evidence="1">
    <location>
        <begin position="50"/>
        <end position="70"/>
    </location>
</feature>
<keyword evidence="1" id="KW-1133">Transmembrane helix</keyword>
<keyword evidence="1" id="KW-0812">Transmembrane</keyword>